<dbReference type="PANTHER" id="PTHR40469">
    <property type="entry name" value="SECRETED GLYCOSYL HYDROLASE"/>
    <property type="match status" value="1"/>
</dbReference>
<proteinExistence type="predicted"/>
<evidence type="ECO:0000256" key="1">
    <source>
        <dbReference type="SAM" id="SignalP"/>
    </source>
</evidence>
<dbReference type="InterPro" id="IPR029010">
    <property type="entry name" value="ThuA-like"/>
</dbReference>
<feature type="chain" id="PRO_5039911528" evidence="1">
    <location>
        <begin position="31"/>
        <end position="261"/>
    </location>
</feature>
<dbReference type="Gene3D" id="3.40.50.880">
    <property type="match status" value="1"/>
</dbReference>
<dbReference type="RefSeq" id="WP_260793053.1">
    <property type="nucleotide sequence ID" value="NZ_CP093313.1"/>
</dbReference>
<dbReference type="Pfam" id="PF06283">
    <property type="entry name" value="ThuA"/>
    <property type="match status" value="1"/>
</dbReference>
<evidence type="ECO:0000259" key="2">
    <source>
        <dbReference type="Pfam" id="PF06283"/>
    </source>
</evidence>
<evidence type="ECO:0000313" key="4">
    <source>
        <dbReference type="Proteomes" id="UP001059380"/>
    </source>
</evidence>
<dbReference type="PANTHER" id="PTHR40469:SF2">
    <property type="entry name" value="GALACTOSE-BINDING DOMAIN-LIKE SUPERFAMILY PROTEIN"/>
    <property type="match status" value="1"/>
</dbReference>
<dbReference type="Proteomes" id="UP001059380">
    <property type="component" value="Chromosome"/>
</dbReference>
<keyword evidence="4" id="KW-1185">Reference proteome</keyword>
<protein>
    <submittedName>
        <fullName evidence="3">ThuA domain-containing protein</fullName>
    </submittedName>
</protein>
<dbReference type="KEGG" id="orp:MOP44_24385"/>
<accession>A0A9J7BRL7</accession>
<dbReference type="EMBL" id="CP093313">
    <property type="protein sequence ID" value="UWZ83693.1"/>
    <property type="molecule type" value="Genomic_DNA"/>
</dbReference>
<dbReference type="InterPro" id="IPR029062">
    <property type="entry name" value="Class_I_gatase-like"/>
</dbReference>
<feature type="signal peptide" evidence="1">
    <location>
        <begin position="1"/>
        <end position="30"/>
    </location>
</feature>
<dbReference type="AlphaFoldDB" id="A0A9J7BRL7"/>
<gene>
    <name evidence="3" type="ORF">MOP44_24385</name>
</gene>
<dbReference type="SUPFAM" id="SSF52317">
    <property type="entry name" value="Class I glutamine amidotransferase-like"/>
    <property type="match status" value="1"/>
</dbReference>
<reference evidence="3" key="1">
    <citation type="submission" date="2021-04" db="EMBL/GenBank/DDBJ databases">
        <title>Phylogenetic analysis of Acidobacteriaceae.</title>
        <authorList>
            <person name="Qiu L."/>
            <person name="Zhang Q."/>
        </authorList>
    </citation>
    <scope>NUCLEOTIDE SEQUENCE</scope>
    <source>
        <strain evidence="3">DSM 25168</strain>
    </source>
</reference>
<name>A0A9J7BRL7_9BACT</name>
<organism evidence="3 4">
    <name type="scientific">Occallatibacter riparius</name>
    <dbReference type="NCBI Taxonomy" id="1002689"/>
    <lineage>
        <taxon>Bacteria</taxon>
        <taxon>Pseudomonadati</taxon>
        <taxon>Acidobacteriota</taxon>
        <taxon>Terriglobia</taxon>
        <taxon>Terriglobales</taxon>
        <taxon>Acidobacteriaceae</taxon>
        <taxon>Occallatibacter</taxon>
    </lineage>
</organism>
<keyword evidence="1" id="KW-0732">Signal</keyword>
<feature type="domain" description="ThuA-like" evidence="2">
    <location>
        <begin position="48"/>
        <end position="253"/>
    </location>
</feature>
<sequence>MKSEIRIIKSKCRWIAMLLVALSVSAPVRAQQSTKRVLAFYSANVERDHVIFAEQAVKFFAATAKAHGFEFSSTTDWNDLNAEKLQGVQLILWLNDSPHTPSQRAAFESYMEHGGGWMGFHAAAYNDESTGWPWFVSFLGGAVFYGNNWPPLPALLDVDNPSSSVTRRIRPHFMAPANEWYIWQPSPRANPAVKVLVTLARSNYPIGLKDTIEGGDVPVVWSNTRYRMIYMNMGHGDKIFNSAEQNRLFEDALESLITDKR</sequence>
<evidence type="ECO:0000313" key="3">
    <source>
        <dbReference type="EMBL" id="UWZ83693.1"/>
    </source>
</evidence>